<comment type="caution">
    <text evidence="2">The sequence shown here is derived from an EMBL/GenBank/DDBJ whole genome shotgun (WGS) entry which is preliminary data.</text>
</comment>
<reference evidence="2 3" key="1">
    <citation type="journal article" date="2012" name="Genome Biol.">
        <title>Genome and low-iron response of an oceanic diatom adapted to chronic iron limitation.</title>
        <authorList>
            <person name="Lommer M."/>
            <person name="Specht M."/>
            <person name="Roy A.S."/>
            <person name="Kraemer L."/>
            <person name="Andreson R."/>
            <person name="Gutowska M.A."/>
            <person name="Wolf J."/>
            <person name="Bergner S.V."/>
            <person name="Schilhabel M.B."/>
            <person name="Klostermeier U.C."/>
            <person name="Beiko R.G."/>
            <person name="Rosenstiel P."/>
            <person name="Hippler M."/>
            <person name="Laroche J."/>
        </authorList>
    </citation>
    <scope>NUCLEOTIDE SEQUENCE [LARGE SCALE GENOMIC DNA]</scope>
    <source>
        <strain evidence="2 3">CCMP1005</strain>
    </source>
</reference>
<organism evidence="2 3">
    <name type="scientific">Thalassiosira oceanica</name>
    <name type="common">Marine diatom</name>
    <dbReference type="NCBI Taxonomy" id="159749"/>
    <lineage>
        <taxon>Eukaryota</taxon>
        <taxon>Sar</taxon>
        <taxon>Stramenopiles</taxon>
        <taxon>Ochrophyta</taxon>
        <taxon>Bacillariophyta</taxon>
        <taxon>Coscinodiscophyceae</taxon>
        <taxon>Thalassiosirophycidae</taxon>
        <taxon>Thalassiosirales</taxon>
        <taxon>Thalassiosiraceae</taxon>
        <taxon>Thalassiosira</taxon>
    </lineage>
</organism>
<evidence type="ECO:0000313" key="2">
    <source>
        <dbReference type="EMBL" id="EJK53167.1"/>
    </source>
</evidence>
<dbReference type="EMBL" id="AGNL01038345">
    <property type="protein sequence ID" value="EJK53167.1"/>
    <property type="molecule type" value="Genomic_DNA"/>
</dbReference>
<dbReference type="Proteomes" id="UP000266841">
    <property type="component" value="Unassembled WGS sequence"/>
</dbReference>
<accession>K0S2R8</accession>
<gene>
    <name evidence="2" type="ORF">THAOC_27451</name>
</gene>
<name>K0S2R8_THAOC</name>
<dbReference type="AlphaFoldDB" id="K0S2R8"/>
<evidence type="ECO:0000256" key="1">
    <source>
        <dbReference type="SAM" id="MobiDB-lite"/>
    </source>
</evidence>
<feature type="compositionally biased region" description="Basic and acidic residues" evidence="1">
    <location>
        <begin position="138"/>
        <end position="150"/>
    </location>
</feature>
<proteinExistence type="predicted"/>
<keyword evidence="3" id="KW-1185">Reference proteome</keyword>
<sequence>MRAIPNIFGWAVQKPTTHHRPVACLAASRSRLTLSQARIGRQDGLGIAHIVSVFVLARGVGRGGTSEDLLRLFPRGSDSHSDAVRFDTFLTSRSGEEGEEGNEATVVATREDRAAPSRRNAGETGYPGTRSLPGPPGVRRDRAAPKERED</sequence>
<evidence type="ECO:0000313" key="3">
    <source>
        <dbReference type="Proteomes" id="UP000266841"/>
    </source>
</evidence>
<protein>
    <submittedName>
        <fullName evidence="2">Uncharacterized protein</fullName>
    </submittedName>
</protein>
<feature type="region of interest" description="Disordered" evidence="1">
    <location>
        <begin position="90"/>
        <end position="150"/>
    </location>
</feature>